<organism evidence="1 2">
    <name type="scientific">Candidatus Amesbacteria bacterium RIFCSPLOWO2_01_FULL_48_25</name>
    <dbReference type="NCBI Taxonomy" id="1797259"/>
    <lineage>
        <taxon>Bacteria</taxon>
        <taxon>Candidatus Amesiibacteriota</taxon>
    </lineage>
</organism>
<name>A0A1F4ZCD4_9BACT</name>
<evidence type="ECO:0000313" key="2">
    <source>
        <dbReference type="Proteomes" id="UP000177080"/>
    </source>
</evidence>
<proteinExistence type="predicted"/>
<protein>
    <submittedName>
        <fullName evidence="1">Uncharacterized protein</fullName>
    </submittedName>
</protein>
<gene>
    <name evidence="1" type="ORF">A2989_04400</name>
</gene>
<dbReference type="EMBL" id="MEXN01000004">
    <property type="protein sequence ID" value="OGD03911.1"/>
    <property type="molecule type" value="Genomic_DNA"/>
</dbReference>
<comment type="caution">
    <text evidence="1">The sequence shown here is derived from an EMBL/GenBank/DDBJ whole genome shotgun (WGS) entry which is preliminary data.</text>
</comment>
<sequence>MAERRIVDEFDSKTGKPDVSVTPRNLIMEIRDLARKHDTAGLKELFEAYMRWEKSGNIGETEEQTKQRILENFEVYAYAADLGKKGNLGSWTLREVAGILGNPGPVRKFFRETMEFTPTRILYLGLGAS</sequence>
<dbReference type="AlphaFoldDB" id="A0A1F4ZCD4"/>
<accession>A0A1F4ZCD4</accession>
<reference evidence="1 2" key="1">
    <citation type="journal article" date="2016" name="Nat. Commun.">
        <title>Thousands of microbial genomes shed light on interconnected biogeochemical processes in an aquifer system.</title>
        <authorList>
            <person name="Anantharaman K."/>
            <person name="Brown C.T."/>
            <person name="Hug L.A."/>
            <person name="Sharon I."/>
            <person name="Castelle C.J."/>
            <person name="Probst A.J."/>
            <person name="Thomas B.C."/>
            <person name="Singh A."/>
            <person name="Wilkins M.J."/>
            <person name="Karaoz U."/>
            <person name="Brodie E.L."/>
            <person name="Williams K.H."/>
            <person name="Hubbard S.S."/>
            <person name="Banfield J.F."/>
        </authorList>
    </citation>
    <scope>NUCLEOTIDE SEQUENCE [LARGE SCALE GENOMIC DNA]</scope>
</reference>
<dbReference type="Proteomes" id="UP000177080">
    <property type="component" value="Unassembled WGS sequence"/>
</dbReference>
<evidence type="ECO:0000313" key="1">
    <source>
        <dbReference type="EMBL" id="OGD03911.1"/>
    </source>
</evidence>